<evidence type="ECO:0000313" key="2">
    <source>
        <dbReference type="Proteomes" id="UP001187868"/>
    </source>
</evidence>
<organism evidence="1 2">
    <name type="scientific">Dickeya solani</name>
    <dbReference type="NCBI Taxonomy" id="1089444"/>
    <lineage>
        <taxon>Bacteria</taxon>
        <taxon>Pseudomonadati</taxon>
        <taxon>Pseudomonadota</taxon>
        <taxon>Gammaproteobacteria</taxon>
        <taxon>Enterobacterales</taxon>
        <taxon>Pectobacteriaceae</taxon>
        <taxon>Dickeya</taxon>
    </lineage>
</organism>
<name>A0ABU4EL82_9GAMM</name>
<sequence length="116" mass="12874">MAEVFVWSPQASTQLTREPSVSVVKLGDGYEQRQVKGINSLMDKYSLTFRGVSGMCGRENVAVAAEAFLKARGAVESFYWTPPHTGAPALFVCRSWTLTKNHGLYELTADFEQVPR</sequence>
<accession>A0ABU4EL82</accession>
<dbReference type="Proteomes" id="UP001187868">
    <property type="component" value="Unassembled WGS sequence"/>
</dbReference>
<dbReference type="RefSeq" id="WP_171851890.1">
    <property type="nucleotide sequence ID" value="NZ_JAIZGA010000001.1"/>
</dbReference>
<comment type="caution">
    <text evidence="1">The sequence shown here is derived from an EMBL/GenBank/DDBJ whole genome shotgun (WGS) entry which is preliminary data.</text>
</comment>
<dbReference type="InterPro" id="IPR010265">
    <property type="entry name" value="Phage_lambda_TipM"/>
</dbReference>
<evidence type="ECO:0000313" key="1">
    <source>
        <dbReference type="EMBL" id="MDV7044834.1"/>
    </source>
</evidence>
<protein>
    <submittedName>
        <fullName evidence="1">Phage tail protein</fullName>
    </submittedName>
</protein>
<dbReference type="Pfam" id="PF05939">
    <property type="entry name" value="Phage_min_tail"/>
    <property type="match status" value="1"/>
</dbReference>
<proteinExistence type="predicted"/>
<dbReference type="EMBL" id="JAWLLM010000043">
    <property type="protein sequence ID" value="MDV7044834.1"/>
    <property type="molecule type" value="Genomic_DNA"/>
</dbReference>
<reference evidence="1 2" key="1">
    <citation type="submission" date="2023-10" db="EMBL/GenBank/DDBJ databases">
        <title>Clonality and diversity in the soft rot Dickeya solani phytopathogen.</title>
        <authorList>
            <person name="Pedron J."/>
            <person name="Van Gijisegem F."/>
            <person name="Portier P."/>
            <person name="Taghouti G."/>
        </authorList>
    </citation>
    <scope>NUCLEOTIDE SEQUENCE [LARGE SCALE GENOMIC DNA]</scope>
    <source>
        <strain evidence="1 2">FVG2-MFV017-A9</strain>
    </source>
</reference>
<gene>
    <name evidence="1" type="ORF">RUJ08_22180</name>
</gene>
<keyword evidence="2" id="KW-1185">Reference proteome</keyword>